<dbReference type="RefSeq" id="WP_172244530.1">
    <property type="nucleotide sequence ID" value="NZ_BMDD01000003.1"/>
</dbReference>
<dbReference type="Proteomes" id="UP000605427">
    <property type="component" value="Unassembled WGS sequence"/>
</dbReference>
<sequence length="247" mass="26757">MIKSFIRKHPYGAAILAALICTFLTSVGAAITQIAVLDEVPGYLAMSAAVACSILIGFLLMARSGHSLAFYGFRKPASGSVKKVWLFAPLLLLEIVPLVLFAPKFQEPGAFYLVLIVFTILVGINEEVYFRGLVFGFIRQKGPKAAVIGSSIIFGALHSVNALSGTNPWAVLLQIAFAFLAGLVLALIVSITKSLWIGMLWHTVHNFISYVTETSLDRTALIVVGVQVLVMLVYAIGLWRAGTREQM</sequence>
<evidence type="ECO:0000313" key="4">
    <source>
        <dbReference type="Proteomes" id="UP000605427"/>
    </source>
</evidence>
<protein>
    <recommendedName>
        <fullName evidence="2">CAAX prenyl protease 2/Lysostaphin resistance protein A-like domain-containing protein</fullName>
    </recommendedName>
</protein>
<evidence type="ECO:0000259" key="2">
    <source>
        <dbReference type="Pfam" id="PF02517"/>
    </source>
</evidence>
<gene>
    <name evidence="3" type="ORF">GCM10007362_28310</name>
</gene>
<keyword evidence="1" id="KW-0472">Membrane</keyword>
<feature type="transmembrane region" description="Helical" evidence="1">
    <location>
        <begin position="145"/>
        <end position="163"/>
    </location>
</feature>
<dbReference type="InterPro" id="IPR003675">
    <property type="entry name" value="Rce1/LyrA-like_dom"/>
</dbReference>
<organism evidence="3 4">
    <name type="scientific">Saccharibacillus endophyticus</name>
    <dbReference type="NCBI Taxonomy" id="2060666"/>
    <lineage>
        <taxon>Bacteria</taxon>
        <taxon>Bacillati</taxon>
        <taxon>Bacillota</taxon>
        <taxon>Bacilli</taxon>
        <taxon>Bacillales</taxon>
        <taxon>Paenibacillaceae</taxon>
        <taxon>Saccharibacillus</taxon>
    </lineage>
</organism>
<dbReference type="InterPro" id="IPR052710">
    <property type="entry name" value="CAAX_protease"/>
</dbReference>
<keyword evidence="1" id="KW-1133">Transmembrane helix</keyword>
<evidence type="ECO:0000256" key="1">
    <source>
        <dbReference type="SAM" id="Phobius"/>
    </source>
</evidence>
<feature type="transmembrane region" description="Helical" evidence="1">
    <location>
        <begin position="218"/>
        <end position="239"/>
    </location>
</feature>
<feature type="domain" description="CAAX prenyl protease 2/Lysostaphin resistance protein A-like" evidence="2">
    <location>
        <begin position="111"/>
        <end position="208"/>
    </location>
</feature>
<proteinExistence type="predicted"/>
<dbReference type="PANTHER" id="PTHR36435">
    <property type="entry name" value="SLR1288 PROTEIN"/>
    <property type="match status" value="1"/>
</dbReference>
<keyword evidence="4" id="KW-1185">Reference proteome</keyword>
<keyword evidence="1" id="KW-0812">Transmembrane</keyword>
<dbReference type="Pfam" id="PF02517">
    <property type="entry name" value="Rce1-like"/>
    <property type="match status" value="1"/>
</dbReference>
<name>A0ABQ1ZYQ8_9BACL</name>
<reference evidence="4" key="1">
    <citation type="journal article" date="2019" name="Int. J. Syst. Evol. Microbiol.">
        <title>The Global Catalogue of Microorganisms (GCM) 10K type strain sequencing project: providing services to taxonomists for standard genome sequencing and annotation.</title>
        <authorList>
            <consortium name="The Broad Institute Genomics Platform"/>
            <consortium name="The Broad Institute Genome Sequencing Center for Infectious Disease"/>
            <person name="Wu L."/>
            <person name="Ma J."/>
        </authorList>
    </citation>
    <scope>NUCLEOTIDE SEQUENCE [LARGE SCALE GENOMIC DNA]</scope>
    <source>
        <strain evidence="4">CCM 8702</strain>
    </source>
</reference>
<feature type="transmembrane region" description="Helical" evidence="1">
    <location>
        <begin position="45"/>
        <end position="63"/>
    </location>
</feature>
<evidence type="ECO:0000313" key="3">
    <source>
        <dbReference type="EMBL" id="GGH80264.1"/>
    </source>
</evidence>
<comment type="caution">
    <text evidence="3">The sequence shown here is derived from an EMBL/GenBank/DDBJ whole genome shotgun (WGS) entry which is preliminary data.</text>
</comment>
<feature type="transmembrane region" description="Helical" evidence="1">
    <location>
        <begin position="169"/>
        <end position="188"/>
    </location>
</feature>
<dbReference type="EMBL" id="BMDD01000003">
    <property type="protein sequence ID" value="GGH80264.1"/>
    <property type="molecule type" value="Genomic_DNA"/>
</dbReference>
<feature type="transmembrane region" description="Helical" evidence="1">
    <location>
        <begin position="109"/>
        <end position="125"/>
    </location>
</feature>
<feature type="transmembrane region" description="Helical" evidence="1">
    <location>
        <begin position="84"/>
        <end position="103"/>
    </location>
</feature>
<dbReference type="PANTHER" id="PTHR36435:SF1">
    <property type="entry name" value="CAAX AMINO TERMINAL PROTEASE FAMILY PROTEIN"/>
    <property type="match status" value="1"/>
</dbReference>
<accession>A0ABQ1ZYQ8</accession>